<evidence type="ECO:0000313" key="4">
    <source>
        <dbReference type="EMBL" id="KAF0705329.1"/>
    </source>
</evidence>
<evidence type="ECO:0000256" key="2">
    <source>
        <dbReference type="ARBA" id="ARBA00022723"/>
    </source>
</evidence>
<dbReference type="Proteomes" id="UP000469452">
    <property type="component" value="Unassembled WGS sequence"/>
</dbReference>
<protein>
    <recommendedName>
        <fullName evidence="3">DDE Tnp4 domain-containing protein</fullName>
    </recommendedName>
</protein>
<name>A0A6A4Z5D7_APHAT</name>
<dbReference type="AlphaFoldDB" id="A0A6A4Z5D7"/>
<accession>A0A6A4Z5D7</accession>
<dbReference type="InterPro" id="IPR027806">
    <property type="entry name" value="HARBI1_dom"/>
</dbReference>
<feature type="domain" description="DDE Tnp4" evidence="3">
    <location>
        <begin position="154"/>
        <end position="326"/>
    </location>
</feature>
<evidence type="ECO:0000256" key="1">
    <source>
        <dbReference type="ARBA" id="ARBA00001968"/>
    </source>
</evidence>
<comment type="cofactor">
    <cofactor evidence="1">
        <name>a divalent metal cation</name>
        <dbReference type="ChEBI" id="CHEBI:60240"/>
    </cofactor>
</comment>
<keyword evidence="2" id="KW-0479">Metal-binding</keyword>
<dbReference type="VEuPathDB" id="FungiDB:H257_18709"/>
<dbReference type="Pfam" id="PF13359">
    <property type="entry name" value="DDE_Tnp_4"/>
    <property type="match status" value="1"/>
</dbReference>
<proteinExistence type="predicted"/>
<feature type="non-terminal residue" evidence="4">
    <location>
        <position position="381"/>
    </location>
</feature>
<comment type="caution">
    <text evidence="4">The sequence shown here is derived from an EMBL/GenBank/DDBJ whole genome shotgun (WGS) entry which is preliminary data.</text>
</comment>
<organism evidence="4 5">
    <name type="scientific">Aphanomyces astaci</name>
    <name type="common">Crayfish plague agent</name>
    <dbReference type="NCBI Taxonomy" id="112090"/>
    <lineage>
        <taxon>Eukaryota</taxon>
        <taxon>Sar</taxon>
        <taxon>Stramenopiles</taxon>
        <taxon>Oomycota</taxon>
        <taxon>Saprolegniomycetes</taxon>
        <taxon>Saprolegniales</taxon>
        <taxon>Verrucalvaceae</taxon>
        <taxon>Aphanomyces</taxon>
    </lineage>
</organism>
<evidence type="ECO:0000313" key="5">
    <source>
        <dbReference type="Proteomes" id="UP000469452"/>
    </source>
</evidence>
<gene>
    <name evidence="4" type="ORF">AaE_014564</name>
</gene>
<sequence length="381" mass="43865">MVFNPSSMLASLEEQSVRDQIFLNECLDRFGPAAEELAEAPDSMQPIMDKTLQDAGPEGFRVMTNFTPAEFDVLWGIIELPMQARWNEGRGAKTKTSARDAVFIALAVLKHYQSWEKHALDFGFKAPTFQKLVQRTLDFTTYPYALYATDVKFQPCERPGGRFNEKKAWFSGKHKLYGLKLEASVSPQRYCVDVSESHPGATSDLTIMRSRLDVHDRALTKFVNELSITDNGEQSGTYGTMWAMLVDMGYYGINEHIRGIHPKCRPAGGYLEADDLERNQRISSDRVLVENFFGRVCLLWKIAYSTFCWGHEMFSDIQRITFALTNFHVSMMPLRAADGTHYRSVLARCERMSYEMTERKRQQQLRARRRRLERMALELRS</sequence>
<dbReference type="EMBL" id="VJMI01020141">
    <property type="protein sequence ID" value="KAF0705329.1"/>
    <property type="molecule type" value="Genomic_DNA"/>
</dbReference>
<reference evidence="4 5" key="1">
    <citation type="submission" date="2019-06" db="EMBL/GenBank/DDBJ databases">
        <title>Genomics analysis of Aphanomyces spp. identifies a new class of oomycete effector associated with host adaptation.</title>
        <authorList>
            <person name="Gaulin E."/>
        </authorList>
    </citation>
    <scope>NUCLEOTIDE SEQUENCE [LARGE SCALE GENOMIC DNA]</scope>
    <source>
        <strain evidence="4 5">E</strain>
    </source>
</reference>
<dbReference type="GO" id="GO:0046872">
    <property type="term" value="F:metal ion binding"/>
    <property type="evidence" value="ECO:0007669"/>
    <property type="project" value="UniProtKB-KW"/>
</dbReference>
<evidence type="ECO:0000259" key="3">
    <source>
        <dbReference type="Pfam" id="PF13359"/>
    </source>
</evidence>